<name>A0A3N4I190_ASCIM</name>
<proteinExistence type="predicted"/>
<gene>
    <name evidence="2" type="ORF">BJ508DRAFT_309604</name>
</gene>
<reference evidence="2 3" key="1">
    <citation type="journal article" date="2018" name="Nat. Ecol. Evol.">
        <title>Pezizomycetes genomes reveal the molecular basis of ectomycorrhizal truffle lifestyle.</title>
        <authorList>
            <person name="Murat C."/>
            <person name="Payen T."/>
            <person name="Noel B."/>
            <person name="Kuo A."/>
            <person name="Morin E."/>
            <person name="Chen J."/>
            <person name="Kohler A."/>
            <person name="Krizsan K."/>
            <person name="Balestrini R."/>
            <person name="Da Silva C."/>
            <person name="Montanini B."/>
            <person name="Hainaut M."/>
            <person name="Levati E."/>
            <person name="Barry K.W."/>
            <person name="Belfiori B."/>
            <person name="Cichocki N."/>
            <person name="Clum A."/>
            <person name="Dockter R.B."/>
            <person name="Fauchery L."/>
            <person name="Guy J."/>
            <person name="Iotti M."/>
            <person name="Le Tacon F."/>
            <person name="Lindquist E.A."/>
            <person name="Lipzen A."/>
            <person name="Malagnac F."/>
            <person name="Mello A."/>
            <person name="Molinier V."/>
            <person name="Miyauchi S."/>
            <person name="Poulain J."/>
            <person name="Riccioni C."/>
            <person name="Rubini A."/>
            <person name="Sitrit Y."/>
            <person name="Splivallo R."/>
            <person name="Traeger S."/>
            <person name="Wang M."/>
            <person name="Zifcakova L."/>
            <person name="Wipf D."/>
            <person name="Zambonelli A."/>
            <person name="Paolocci F."/>
            <person name="Nowrousian M."/>
            <person name="Ottonello S."/>
            <person name="Baldrian P."/>
            <person name="Spatafora J.W."/>
            <person name="Henrissat B."/>
            <person name="Nagy L.G."/>
            <person name="Aury J.M."/>
            <person name="Wincker P."/>
            <person name="Grigoriev I.V."/>
            <person name="Bonfante P."/>
            <person name="Martin F.M."/>
        </authorList>
    </citation>
    <scope>NUCLEOTIDE SEQUENCE [LARGE SCALE GENOMIC DNA]</scope>
    <source>
        <strain evidence="2 3">RN42</strain>
    </source>
</reference>
<organism evidence="2 3">
    <name type="scientific">Ascobolus immersus RN42</name>
    <dbReference type="NCBI Taxonomy" id="1160509"/>
    <lineage>
        <taxon>Eukaryota</taxon>
        <taxon>Fungi</taxon>
        <taxon>Dikarya</taxon>
        <taxon>Ascomycota</taxon>
        <taxon>Pezizomycotina</taxon>
        <taxon>Pezizomycetes</taxon>
        <taxon>Pezizales</taxon>
        <taxon>Ascobolaceae</taxon>
        <taxon>Ascobolus</taxon>
    </lineage>
</organism>
<sequence>MRWDPELAHSDEQLLQIEGPAAYHIIPADATIPPQQSIPSDPDADHYSRLILLSHHYRHHPVQSSPKFDKLMRSTPHHTPQQPPKPTLFSPTIQHDLSVSNALALFFDTQDDAHPTDTTAVHVKMTAPNTYDIRVSKNRPISAKEEYGFEELLEAFSTGEDIGEIILAVLSVVCRICRFDMLRRFDAVRWYHAEEILSRLKTAASGNASPVDSGQPESTDNYESEEQPNTTDVLIPGAERLGLSLERYAYLLFKAVETTWKDIPDLIIAAGNGDEQAAISLGRMLEYIHLLTVSRYIRKEAFEKGVYHWTSYNFKAKLVDFLAYFSSVITCTAQFHPDPDSTPVQLNLVVLPCPLETVSVNSDLASLIKVPIAPRELDRLSDYFKASILESGQMELPQHCEARVADLLAAADVKMGVVGWSKFSATTTLGSLTSGCYYHITDQKKRHIVPALLPKDERLRSVIMDETERLFGELVDKELRELRSSRIPPADLGSKFPDSRMCAYTIGGLFADVEEKSREEGRRLQMGGRRVGHRVESRSLLPASSPNCLAHAHDSAKFRERVPTGMRQAHGMYRYFVLKLTDISISFLSEILNGDETHDSAQSKELF</sequence>
<protein>
    <submittedName>
        <fullName evidence="2">Uncharacterized protein</fullName>
    </submittedName>
</protein>
<feature type="compositionally biased region" description="Polar residues" evidence="1">
    <location>
        <begin position="205"/>
        <end position="219"/>
    </location>
</feature>
<dbReference type="EMBL" id="ML119717">
    <property type="protein sequence ID" value="RPA77991.1"/>
    <property type="molecule type" value="Genomic_DNA"/>
</dbReference>
<feature type="region of interest" description="Disordered" evidence="1">
    <location>
        <begin position="61"/>
        <end position="91"/>
    </location>
</feature>
<keyword evidence="3" id="KW-1185">Reference proteome</keyword>
<accession>A0A3N4I190</accession>
<evidence type="ECO:0000313" key="2">
    <source>
        <dbReference type="EMBL" id="RPA77991.1"/>
    </source>
</evidence>
<evidence type="ECO:0000256" key="1">
    <source>
        <dbReference type="SAM" id="MobiDB-lite"/>
    </source>
</evidence>
<dbReference type="AlphaFoldDB" id="A0A3N4I190"/>
<evidence type="ECO:0000313" key="3">
    <source>
        <dbReference type="Proteomes" id="UP000275078"/>
    </source>
</evidence>
<feature type="region of interest" description="Disordered" evidence="1">
    <location>
        <begin position="205"/>
        <end position="229"/>
    </location>
</feature>
<dbReference type="Proteomes" id="UP000275078">
    <property type="component" value="Unassembled WGS sequence"/>
</dbReference>